<dbReference type="EMBL" id="HBUF01358459">
    <property type="protein sequence ID" value="CAG6719217.1"/>
    <property type="molecule type" value="Transcribed_RNA"/>
</dbReference>
<sequence length="113" mass="13365">MRRPRKSSRLIKSNFQTLQSHVRCTLTSVLKRKLMILFKYLTFSGKDPHPIQIIAEHSCRHTASSRRHYEDSRRDLQPVWITRSFPRLPRSRDSCDGGLFFPAHIVYPVQILF</sequence>
<proteinExistence type="predicted"/>
<organism evidence="1">
    <name type="scientific">Cacopsylla melanoneura</name>
    <dbReference type="NCBI Taxonomy" id="428564"/>
    <lineage>
        <taxon>Eukaryota</taxon>
        <taxon>Metazoa</taxon>
        <taxon>Ecdysozoa</taxon>
        <taxon>Arthropoda</taxon>
        <taxon>Hexapoda</taxon>
        <taxon>Insecta</taxon>
        <taxon>Pterygota</taxon>
        <taxon>Neoptera</taxon>
        <taxon>Paraneoptera</taxon>
        <taxon>Hemiptera</taxon>
        <taxon>Sternorrhyncha</taxon>
        <taxon>Psylloidea</taxon>
        <taxon>Psyllidae</taxon>
        <taxon>Psyllinae</taxon>
        <taxon>Cacopsylla</taxon>
    </lineage>
</organism>
<dbReference type="AlphaFoldDB" id="A0A8D8VDB2"/>
<reference evidence="1" key="1">
    <citation type="submission" date="2021-05" db="EMBL/GenBank/DDBJ databases">
        <authorList>
            <person name="Alioto T."/>
            <person name="Alioto T."/>
            <person name="Gomez Garrido J."/>
        </authorList>
    </citation>
    <scope>NUCLEOTIDE SEQUENCE</scope>
</reference>
<accession>A0A8D8VDB2</accession>
<protein>
    <submittedName>
        <fullName evidence="1">Uncharacterized protein</fullName>
    </submittedName>
</protein>
<name>A0A8D8VDB2_9HEMI</name>
<evidence type="ECO:0000313" key="1">
    <source>
        <dbReference type="EMBL" id="CAG6719217.1"/>
    </source>
</evidence>